<keyword evidence="3" id="KW-1185">Reference proteome</keyword>
<proteinExistence type="predicted"/>
<dbReference type="Gene3D" id="3.40.50.300">
    <property type="entry name" value="P-loop containing nucleotide triphosphate hydrolases"/>
    <property type="match status" value="1"/>
</dbReference>
<feature type="domain" description="Phosphoribulokinase/uridine kinase" evidence="1">
    <location>
        <begin position="92"/>
        <end position="125"/>
    </location>
</feature>
<evidence type="ECO:0000313" key="2">
    <source>
        <dbReference type="EMBL" id="ART74875.1"/>
    </source>
</evidence>
<accession>A0ABN4Z9H6</accession>
<evidence type="ECO:0000313" key="3">
    <source>
        <dbReference type="Proteomes" id="UP000195573"/>
    </source>
</evidence>
<dbReference type="NCBIfam" id="NF006085">
    <property type="entry name" value="PRK08233.1"/>
    <property type="match status" value="1"/>
</dbReference>
<dbReference type="InterPro" id="IPR027417">
    <property type="entry name" value="P-loop_NTPase"/>
</dbReference>
<sequence>MSVKPMIISIAAVSGGGKTTITKKLSLVLEDAKELFFDDYDFENAPDDIVQWVDQGADYNLWNLDPLISDIERMKSSSEVPTYILLDYPFSYMNEKMKKYIDLSIYIDTPLDVAMARRILRDHTKSNIIDVHNDVKFYLQYGRVAYLEMENSIKSNSDIVIDGTLPSDKIVELIIKEMRNRGL</sequence>
<protein>
    <recommendedName>
        <fullName evidence="1">Phosphoribulokinase/uridine kinase domain-containing protein</fullName>
    </recommendedName>
</protein>
<evidence type="ECO:0000259" key="1">
    <source>
        <dbReference type="Pfam" id="PF00485"/>
    </source>
</evidence>
<dbReference type="SUPFAM" id="SSF52540">
    <property type="entry name" value="P-loop containing nucleoside triphosphate hydrolases"/>
    <property type="match status" value="1"/>
</dbReference>
<dbReference type="GeneID" id="96737194"/>
<organism evidence="2 3">
    <name type="scientific">Sutcliffiella horikoshii</name>
    <dbReference type="NCBI Taxonomy" id="79883"/>
    <lineage>
        <taxon>Bacteria</taxon>
        <taxon>Bacillati</taxon>
        <taxon>Bacillota</taxon>
        <taxon>Bacilli</taxon>
        <taxon>Bacillales</taxon>
        <taxon>Bacillaceae</taxon>
        <taxon>Sutcliffiella</taxon>
    </lineage>
</organism>
<dbReference type="Pfam" id="PF00485">
    <property type="entry name" value="PRK"/>
    <property type="match status" value="1"/>
</dbReference>
<gene>
    <name evidence="2" type="ORF">B4U37_01900</name>
</gene>
<reference evidence="2 3" key="1">
    <citation type="submission" date="2017-04" db="EMBL/GenBank/DDBJ databases">
        <title>Complete Genome Sequence of the Bacillus horikoshii 20a strain from Cuatro Cienegas, Coahuila, Mexico.</title>
        <authorList>
            <person name="Zarza E."/>
            <person name="Alcaraz L.D."/>
            <person name="Aguilar-Salinas B."/>
            <person name="Islas A."/>
            <person name="Olmedo-Alvarez G."/>
        </authorList>
    </citation>
    <scope>NUCLEOTIDE SEQUENCE [LARGE SCALE GENOMIC DNA]</scope>
    <source>
        <strain evidence="2 3">20a</strain>
    </source>
</reference>
<dbReference type="Proteomes" id="UP000195573">
    <property type="component" value="Chromosome"/>
</dbReference>
<dbReference type="InterPro" id="IPR006083">
    <property type="entry name" value="PRK/URK"/>
</dbReference>
<dbReference type="RefSeq" id="WP_088016838.1">
    <property type="nucleotide sequence ID" value="NZ_CP020880.1"/>
</dbReference>
<dbReference type="EMBL" id="CP020880">
    <property type="protein sequence ID" value="ART74875.1"/>
    <property type="molecule type" value="Genomic_DNA"/>
</dbReference>
<name>A0ABN4Z9H6_9BACI</name>